<keyword evidence="6" id="KW-0378">Hydrolase</keyword>
<protein>
    <recommendedName>
        <fullName evidence="8">DDE Tnp4 domain-containing protein</fullName>
    </recommendedName>
</protein>
<evidence type="ECO:0000256" key="6">
    <source>
        <dbReference type="ARBA" id="ARBA00022801"/>
    </source>
</evidence>
<feature type="non-terminal residue" evidence="9">
    <location>
        <position position="127"/>
    </location>
</feature>
<keyword evidence="7" id="KW-0539">Nucleus</keyword>
<dbReference type="GO" id="GO:0016787">
    <property type="term" value="F:hydrolase activity"/>
    <property type="evidence" value="ECO:0007669"/>
    <property type="project" value="UniProtKB-KW"/>
</dbReference>
<dbReference type="GO" id="GO:0004518">
    <property type="term" value="F:nuclease activity"/>
    <property type="evidence" value="ECO:0007669"/>
    <property type="project" value="UniProtKB-KW"/>
</dbReference>
<dbReference type="EMBL" id="JANJYJ010000003">
    <property type="protein sequence ID" value="KAK3222908.1"/>
    <property type="molecule type" value="Genomic_DNA"/>
</dbReference>
<feature type="domain" description="DDE Tnp4" evidence="8">
    <location>
        <begin position="2"/>
        <end position="82"/>
    </location>
</feature>
<dbReference type="InterPro" id="IPR045249">
    <property type="entry name" value="HARBI1-like"/>
</dbReference>
<evidence type="ECO:0000256" key="1">
    <source>
        <dbReference type="ARBA" id="ARBA00001968"/>
    </source>
</evidence>
<dbReference type="PANTHER" id="PTHR22930">
    <property type="match status" value="1"/>
</dbReference>
<dbReference type="Proteomes" id="UP001281410">
    <property type="component" value="Unassembled WGS sequence"/>
</dbReference>
<feature type="non-terminal residue" evidence="9">
    <location>
        <position position="1"/>
    </location>
</feature>
<name>A0AAE0EC39_9ROSI</name>
<proteinExistence type="inferred from homology"/>
<keyword evidence="10" id="KW-1185">Reference proteome</keyword>
<dbReference type="GO" id="GO:0046872">
    <property type="term" value="F:metal ion binding"/>
    <property type="evidence" value="ECO:0007669"/>
    <property type="project" value="UniProtKB-KW"/>
</dbReference>
<dbReference type="GO" id="GO:0005634">
    <property type="term" value="C:nucleus"/>
    <property type="evidence" value="ECO:0007669"/>
    <property type="project" value="UniProtKB-SubCell"/>
</dbReference>
<evidence type="ECO:0000256" key="5">
    <source>
        <dbReference type="ARBA" id="ARBA00022723"/>
    </source>
</evidence>
<evidence type="ECO:0000256" key="4">
    <source>
        <dbReference type="ARBA" id="ARBA00022722"/>
    </source>
</evidence>
<evidence type="ECO:0000313" key="9">
    <source>
        <dbReference type="EMBL" id="KAK3222908.1"/>
    </source>
</evidence>
<dbReference type="AlphaFoldDB" id="A0AAE0EC39"/>
<dbReference type="Pfam" id="PF13359">
    <property type="entry name" value="DDE_Tnp_4"/>
    <property type="match status" value="1"/>
</dbReference>
<evidence type="ECO:0000256" key="7">
    <source>
        <dbReference type="ARBA" id="ARBA00023242"/>
    </source>
</evidence>
<comment type="caution">
    <text evidence="9">The sequence shown here is derived from an EMBL/GenBank/DDBJ whole genome shotgun (WGS) entry which is preliminary data.</text>
</comment>
<evidence type="ECO:0000259" key="8">
    <source>
        <dbReference type="Pfam" id="PF13359"/>
    </source>
</evidence>
<sequence>YYYVVDSGYPNMPGFLAPYRGDRYHLRDYRGSTRAPRDIHLRNVIERCFGVLKARFPILKLMPNYRPRRQRLIPIACCVLHNLIRKEAHRDRLFREFELEDMIIEEEAETNIFNLDMSQEYMTQMNS</sequence>
<gene>
    <name evidence="9" type="ORF">Dsin_009933</name>
</gene>
<comment type="subcellular location">
    <subcellularLocation>
        <location evidence="2">Nucleus</location>
    </subcellularLocation>
</comment>
<evidence type="ECO:0000256" key="3">
    <source>
        <dbReference type="ARBA" id="ARBA00006958"/>
    </source>
</evidence>
<evidence type="ECO:0000313" key="10">
    <source>
        <dbReference type="Proteomes" id="UP001281410"/>
    </source>
</evidence>
<comment type="cofactor">
    <cofactor evidence="1">
        <name>a divalent metal cation</name>
        <dbReference type="ChEBI" id="CHEBI:60240"/>
    </cofactor>
</comment>
<accession>A0AAE0EC39</accession>
<comment type="similarity">
    <text evidence="3">Belongs to the HARBI1 family.</text>
</comment>
<evidence type="ECO:0000256" key="2">
    <source>
        <dbReference type="ARBA" id="ARBA00004123"/>
    </source>
</evidence>
<dbReference type="InterPro" id="IPR027806">
    <property type="entry name" value="HARBI1_dom"/>
</dbReference>
<keyword evidence="4" id="KW-0540">Nuclease</keyword>
<dbReference type="PANTHER" id="PTHR22930:SF228">
    <property type="entry name" value="PROTEIN ALP1-LIKE"/>
    <property type="match status" value="1"/>
</dbReference>
<keyword evidence="5" id="KW-0479">Metal-binding</keyword>
<reference evidence="9" key="1">
    <citation type="journal article" date="2023" name="Plant J.">
        <title>Genome sequences and population genomics provide insights into the demographic history, inbreeding, and mutation load of two 'living fossil' tree species of Dipteronia.</title>
        <authorList>
            <person name="Feng Y."/>
            <person name="Comes H.P."/>
            <person name="Chen J."/>
            <person name="Zhu S."/>
            <person name="Lu R."/>
            <person name="Zhang X."/>
            <person name="Li P."/>
            <person name="Qiu J."/>
            <person name="Olsen K.M."/>
            <person name="Qiu Y."/>
        </authorList>
    </citation>
    <scope>NUCLEOTIDE SEQUENCE</scope>
    <source>
        <strain evidence="9">NBL</strain>
    </source>
</reference>
<organism evidence="9 10">
    <name type="scientific">Dipteronia sinensis</name>
    <dbReference type="NCBI Taxonomy" id="43782"/>
    <lineage>
        <taxon>Eukaryota</taxon>
        <taxon>Viridiplantae</taxon>
        <taxon>Streptophyta</taxon>
        <taxon>Embryophyta</taxon>
        <taxon>Tracheophyta</taxon>
        <taxon>Spermatophyta</taxon>
        <taxon>Magnoliopsida</taxon>
        <taxon>eudicotyledons</taxon>
        <taxon>Gunneridae</taxon>
        <taxon>Pentapetalae</taxon>
        <taxon>rosids</taxon>
        <taxon>malvids</taxon>
        <taxon>Sapindales</taxon>
        <taxon>Sapindaceae</taxon>
        <taxon>Hippocastanoideae</taxon>
        <taxon>Acereae</taxon>
        <taxon>Dipteronia</taxon>
    </lineage>
</organism>